<evidence type="ECO:0000313" key="2">
    <source>
        <dbReference type="EMBL" id="CAH1262232.1"/>
    </source>
</evidence>
<feature type="compositionally biased region" description="Polar residues" evidence="1">
    <location>
        <begin position="187"/>
        <end position="201"/>
    </location>
</feature>
<dbReference type="AlphaFoldDB" id="A0A8J9ZRJ8"/>
<reference evidence="2" key="1">
    <citation type="submission" date="2022-01" db="EMBL/GenBank/DDBJ databases">
        <authorList>
            <person name="Braso-Vives M."/>
        </authorList>
    </citation>
    <scope>NUCLEOTIDE SEQUENCE</scope>
</reference>
<evidence type="ECO:0000313" key="3">
    <source>
        <dbReference type="Proteomes" id="UP000838412"/>
    </source>
</evidence>
<keyword evidence="3" id="KW-1185">Reference proteome</keyword>
<sequence length="447" mass="50036">MEAHKATKLVHLKGWALPAKDLRMLHFHRVQQTFSTDPKSQASDQAVPLFLGADVLAGSGIACDNQPRIHARYAKKGLATKLHFNDGVKLAGIHGTSKGVWFYGIQGVFRAVFELHNRQSQLECLTVLQELWRLRFGDDPLQESYNIKQDTEIEETGQSAARNQSQQVVSVEKQSLAMSAIPQSDFKQTAMAATSQQNTRPSCGLKGHEKEVPTDALKTTYPQLQTDQNKAEHDSSDSNDIESRNDNSFSDHNYSSSHPDDVLCQIIRILDNLAEKQQLDVFLRRCIELLTSLVSILKDTGSMGLPLDLLGCFVTNVRQLREDQLQDENHMRQTSMVVVSEWLGQQFQMSNKDIVGKVEDFKKRHIMCVDNLPPAEEIIDELFPPAMKTLFLTWMASSSGNKESGGGSDCLMFDSGQFPVLQLILEFANHTLISGVAHVLYSRLIHS</sequence>
<gene>
    <name evidence="2" type="primary">Hypp2527</name>
    <name evidence="2" type="ORF">BLAG_LOCUS17387</name>
</gene>
<accession>A0A8J9ZRJ8</accession>
<dbReference type="EMBL" id="OV696689">
    <property type="protein sequence ID" value="CAH1262232.1"/>
    <property type="molecule type" value="Genomic_DNA"/>
</dbReference>
<proteinExistence type="predicted"/>
<name>A0A8J9ZRJ8_BRALA</name>
<dbReference type="OrthoDB" id="10048622at2759"/>
<protein>
    <submittedName>
        <fullName evidence="2">Hypp2527 protein</fullName>
    </submittedName>
</protein>
<dbReference type="Proteomes" id="UP000838412">
    <property type="component" value="Chromosome 4"/>
</dbReference>
<feature type="compositionally biased region" description="Polar residues" evidence="1">
    <location>
        <begin position="246"/>
        <end position="257"/>
    </location>
</feature>
<feature type="region of interest" description="Disordered" evidence="1">
    <location>
        <begin position="187"/>
        <end position="257"/>
    </location>
</feature>
<organism evidence="2 3">
    <name type="scientific">Branchiostoma lanceolatum</name>
    <name type="common">Common lancelet</name>
    <name type="synonym">Amphioxus lanceolatum</name>
    <dbReference type="NCBI Taxonomy" id="7740"/>
    <lineage>
        <taxon>Eukaryota</taxon>
        <taxon>Metazoa</taxon>
        <taxon>Chordata</taxon>
        <taxon>Cephalochordata</taxon>
        <taxon>Leptocardii</taxon>
        <taxon>Amphioxiformes</taxon>
        <taxon>Branchiostomatidae</taxon>
        <taxon>Branchiostoma</taxon>
    </lineage>
</organism>
<feature type="compositionally biased region" description="Basic and acidic residues" evidence="1">
    <location>
        <begin position="229"/>
        <end position="245"/>
    </location>
</feature>
<evidence type="ECO:0000256" key="1">
    <source>
        <dbReference type="SAM" id="MobiDB-lite"/>
    </source>
</evidence>